<dbReference type="EMBL" id="FOVP01000017">
    <property type="protein sequence ID" value="SFO15106.1"/>
    <property type="molecule type" value="Genomic_DNA"/>
</dbReference>
<dbReference type="STRING" id="1005928.SAMN04487859_11757"/>
<dbReference type="Proteomes" id="UP000198599">
    <property type="component" value="Unassembled WGS sequence"/>
</dbReference>
<accession>A0A1I5EUR3</accession>
<keyword evidence="1" id="KW-0966">Cell projection</keyword>
<reference evidence="2" key="1">
    <citation type="submission" date="2016-10" db="EMBL/GenBank/DDBJ databases">
        <authorList>
            <person name="Varghese N."/>
            <person name="Submissions S."/>
        </authorList>
    </citation>
    <scope>NUCLEOTIDE SEQUENCE [LARGE SCALE GENOMIC DNA]</scope>
    <source>
        <strain evidence="2">DSM 28463</strain>
    </source>
</reference>
<proteinExistence type="predicted"/>
<gene>
    <name evidence="1" type="ORF">SAMN04487859_11757</name>
</gene>
<sequence length="195" mass="21837">MSIAHLLDDFGAYARGTPVSITDVFLEEQRLEAFEKGYQAGWDDSVKSQLEESRRITADFSQNLQDLSFTYEEAYAAIMESLRPLLEQMIGAVLPRLGQETLAPRLIEILHDMAREHGRQKVEIAAAPSDMTLLENLSEEMPDLPITLAEDASLSGGQVYLRFGETEQQIDLQDVLQGIDRALSGFFEQNRKATA</sequence>
<name>A0A1I5EUR3_9RHOB</name>
<dbReference type="AlphaFoldDB" id="A0A1I5EUR3"/>
<dbReference type="OrthoDB" id="7870971at2"/>
<keyword evidence="1" id="KW-0969">Cilium</keyword>
<protein>
    <submittedName>
        <fullName evidence="1">Flagellar assembly protein FliH</fullName>
    </submittedName>
</protein>
<keyword evidence="2" id="KW-1185">Reference proteome</keyword>
<organism evidence="1 2">
    <name type="scientific">Roseovarius lutimaris</name>
    <dbReference type="NCBI Taxonomy" id="1005928"/>
    <lineage>
        <taxon>Bacteria</taxon>
        <taxon>Pseudomonadati</taxon>
        <taxon>Pseudomonadota</taxon>
        <taxon>Alphaproteobacteria</taxon>
        <taxon>Rhodobacterales</taxon>
        <taxon>Roseobacteraceae</taxon>
        <taxon>Roseovarius</taxon>
    </lineage>
</organism>
<dbReference type="RefSeq" id="WP_092840674.1">
    <property type="nucleotide sequence ID" value="NZ_FOVP01000017.1"/>
</dbReference>
<evidence type="ECO:0000313" key="1">
    <source>
        <dbReference type="EMBL" id="SFO15106.1"/>
    </source>
</evidence>
<evidence type="ECO:0000313" key="2">
    <source>
        <dbReference type="Proteomes" id="UP000198599"/>
    </source>
</evidence>
<keyword evidence="1" id="KW-0282">Flagellum</keyword>